<feature type="domain" description="Ras-GAP" evidence="2">
    <location>
        <begin position="571"/>
        <end position="800"/>
    </location>
</feature>
<dbReference type="PROSITE" id="PS50096">
    <property type="entry name" value="IQ"/>
    <property type="match status" value="3"/>
</dbReference>
<evidence type="ECO:0000313" key="4">
    <source>
        <dbReference type="EMBL" id="ORX51661.1"/>
    </source>
</evidence>
<feature type="coiled-coil region" evidence="1">
    <location>
        <begin position="1055"/>
        <end position="1082"/>
    </location>
</feature>
<comment type="caution">
    <text evidence="4">The sequence shown here is derived from an EMBL/GenBank/DDBJ whole genome shotgun (WGS) entry which is preliminary data.</text>
</comment>
<protein>
    <recommendedName>
        <fullName evidence="6">Rho GTPase activation protein</fullName>
    </recommendedName>
</protein>
<dbReference type="EMBL" id="MCGT01000020">
    <property type="protein sequence ID" value="ORX51661.1"/>
    <property type="molecule type" value="Genomic_DNA"/>
</dbReference>
<name>A0A1X2GE11_9FUNG</name>
<dbReference type="InterPro" id="IPR008936">
    <property type="entry name" value="Rho_GTPase_activation_prot"/>
</dbReference>
<dbReference type="GO" id="GO:0005096">
    <property type="term" value="F:GTPase activator activity"/>
    <property type="evidence" value="ECO:0007669"/>
    <property type="project" value="TreeGrafter"/>
</dbReference>
<evidence type="ECO:0008006" key="6">
    <source>
        <dbReference type="Google" id="ProtNLM"/>
    </source>
</evidence>
<dbReference type="Pfam" id="PF00307">
    <property type="entry name" value="CH"/>
    <property type="match status" value="1"/>
</dbReference>
<organism evidence="4 5">
    <name type="scientific">Hesseltinella vesiculosa</name>
    <dbReference type="NCBI Taxonomy" id="101127"/>
    <lineage>
        <taxon>Eukaryota</taxon>
        <taxon>Fungi</taxon>
        <taxon>Fungi incertae sedis</taxon>
        <taxon>Mucoromycota</taxon>
        <taxon>Mucoromycotina</taxon>
        <taxon>Mucoromycetes</taxon>
        <taxon>Mucorales</taxon>
        <taxon>Cunninghamellaceae</taxon>
        <taxon>Hesseltinella</taxon>
    </lineage>
</organism>
<dbReference type="GO" id="GO:0005516">
    <property type="term" value="F:calmodulin binding"/>
    <property type="evidence" value="ECO:0007669"/>
    <property type="project" value="TreeGrafter"/>
</dbReference>
<dbReference type="Pfam" id="PF00612">
    <property type="entry name" value="IQ"/>
    <property type="match status" value="1"/>
</dbReference>
<dbReference type="SMART" id="SM00323">
    <property type="entry name" value="RasGAP"/>
    <property type="match status" value="1"/>
</dbReference>
<evidence type="ECO:0000259" key="3">
    <source>
        <dbReference type="PROSITE" id="PS50021"/>
    </source>
</evidence>
<dbReference type="InterPro" id="IPR001715">
    <property type="entry name" value="CH_dom"/>
</dbReference>
<accession>A0A1X2GE11</accession>
<dbReference type="PANTHER" id="PTHR14149:SF14">
    <property type="entry name" value="CALPONIN-HOMOLOGY (CH) DOMAIN-CONTAINING PROTEIN"/>
    <property type="match status" value="1"/>
</dbReference>
<dbReference type="Gene3D" id="1.20.5.190">
    <property type="match status" value="1"/>
</dbReference>
<dbReference type="OrthoDB" id="775356at2759"/>
<dbReference type="STRING" id="101127.A0A1X2GE11"/>
<dbReference type="GO" id="GO:1903479">
    <property type="term" value="P:mitotic actomyosin contractile ring assembly actin filament organization"/>
    <property type="evidence" value="ECO:0007669"/>
    <property type="project" value="TreeGrafter"/>
</dbReference>
<dbReference type="PROSITE" id="PS50018">
    <property type="entry name" value="RAS_GTPASE_ACTIV_2"/>
    <property type="match status" value="1"/>
</dbReference>
<dbReference type="Pfam" id="PF03836">
    <property type="entry name" value="RasGAP_C"/>
    <property type="match status" value="1"/>
</dbReference>
<sequence>MAQPQPNPLKALSVMSGKQDLSNLHLPTITDDVQDVIGLQGRIRLQKTRKSETSQWMDKQRNTLQAYEYLCHIGEAKEWIESCILETIDPITKLEDSMKDGIVLAKLANWIAPGTVHRIINGTKHKFLHSENINSFFNALEAVHLPRDFWFELIDLYEKKNVPKVIHCIHALSHLLARKKMAPRIKNLYGELEFTREELFATQKALDGYGGELPNFSNIQRQLNDEEESTQFDLNFQFKKIDIDGLDQILEPATPDLIVEESDSDDDASMRFNAPMFLAQNQVLKRNYWSEPSHIKKLIQCQAIARKWLQRREFKQVQDIHKSTLFQNRISHLQARVRGVLQRQELGKKKMTLATCDENWAVAIQSSCRGYLGRKRLKNLLEMVDRNVHVEGFTARRLVHQVQQELITQKNPPLGIVKNFIHLLNDSDLDYNAEVNLEAMRQQVIASIRENKQLDAYLTMLDTKIALLMRNAITIDEVLKVTSPLRKREQQRRFSELAATAAAESSLSHSSAGSDPFSSTTINQRNQSILDLYQQLVYTLQTEPRYLASLVSLTKDQELGGDGDLRKRMESTILALFGYATHTREEFLLINLCRYCIEEEIKLVSNPQEFMRGNYTFMKLVVQTNRGAKERNFFRQVFGSLIHDVVNNEFLNLETNPVDIYHQVINDEERRSGNPTQRKYDVTSQEALADEEVRQQFIGNLMTLRNLTEKFLVAIVRALDDLPYGIRAVARELRLVLEARFPLEPTESVNKILSYFICYRYLTPAIVDPEEYDIIIENSVGYRERKNLGEITKVLQKISTGTLFDASDMFLAPLNEYVQQASNEFAAWFNKVTEVEDPETYFGMEVLDDHARMQKPAIYISPYELCHLHYMIEQFMSELCPKQQGVLFEILQDLGPSQFKPGVELSKTTRLLQVTNRHNDLQQCPETQYQQVLVDTKRMVVYVMQVQAGHNLLDIFQQPVTKQLESQWRDIKKTEFQQSQHQDPTMRAIVQKRRHIKLGDTTLDINGLTFYQLKTITTKLVTHLSMYDDRISADDQYQGILNMIVEDITGKNSRRQTREKEIQKLETTLTNLQAKYAYLCDQRKTYEQYLRQSMDTMAKKRGRKQRFTWPFSRQHLHIRSLEREGKVPTFGSFKYSAKQLYDRGVIIDLEGVQRRHYDRIDITLSMDEAGIINFEGRYANWSTTAIYMDVQYEQLLQTQFEGVQTMNLLDGMMKVNVNLMIYMINKKFYSA</sequence>
<dbReference type="Gene3D" id="1.10.506.10">
    <property type="entry name" value="GTPase Activation - p120gap, domain 1"/>
    <property type="match status" value="1"/>
</dbReference>
<reference evidence="4 5" key="1">
    <citation type="submission" date="2016-07" db="EMBL/GenBank/DDBJ databases">
        <title>Pervasive Adenine N6-methylation of Active Genes in Fungi.</title>
        <authorList>
            <consortium name="DOE Joint Genome Institute"/>
            <person name="Mondo S.J."/>
            <person name="Dannebaum R.O."/>
            <person name="Kuo R.C."/>
            <person name="Labutti K."/>
            <person name="Haridas S."/>
            <person name="Kuo A."/>
            <person name="Salamov A."/>
            <person name="Ahrendt S.R."/>
            <person name="Lipzen A."/>
            <person name="Sullivan W."/>
            <person name="Andreopoulos W.B."/>
            <person name="Clum A."/>
            <person name="Lindquist E."/>
            <person name="Daum C."/>
            <person name="Ramamoorthy G.K."/>
            <person name="Gryganskyi A."/>
            <person name="Culley D."/>
            <person name="Magnuson J.K."/>
            <person name="James T.Y."/>
            <person name="O'Malley M.A."/>
            <person name="Stajich J.E."/>
            <person name="Spatafora J.W."/>
            <person name="Visel A."/>
            <person name="Grigoriev I.V."/>
        </authorList>
    </citation>
    <scope>NUCLEOTIDE SEQUENCE [LARGE SCALE GENOMIC DNA]</scope>
    <source>
        <strain evidence="4 5">NRRL 3301</strain>
    </source>
</reference>
<evidence type="ECO:0000256" key="1">
    <source>
        <dbReference type="SAM" id="Coils"/>
    </source>
</evidence>
<dbReference type="SUPFAM" id="SSF47576">
    <property type="entry name" value="Calponin-homology domain, CH-domain"/>
    <property type="match status" value="1"/>
</dbReference>
<dbReference type="InterPro" id="IPR000593">
    <property type="entry name" value="RasGAP_C"/>
</dbReference>
<dbReference type="Pfam" id="PF00616">
    <property type="entry name" value="RasGAP"/>
    <property type="match status" value="1"/>
</dbReference>
<proteinExistence type="predicted"/>
<dbReference type="GO" id="GO:0110085">
    <property type="term" value="C:mitotic actomyosin contractile ring"/>
    <property type="evidence" value="ECO:0007669"/>
    <property type="project" value="TreeGrafter"/>
</dbReference>
<dbReference type="CDD" id="cd21206">
    <property type="entry name" value="CH_IQGAP"/>
    <property type="match status" value="1"/>
</dbReference>
<dbReference type="SUPFAM" id="SSF48350">
    <property type="entry name" value="GTPase activation domain, GAP"/>
    <property type="match status" value="1"/>
</dbReference>
<dbReference type="PANTHER" id="PTHR14149">
    <property type="entry name" value="RAS GTPASE-ACTIVATING PROTEIN WITH IQ MOTIF"/>
    <property type="match status" value="1"/>
</dbReference>
<dbReference type="InterPro" id="IPR001936">
    <property type="entry name" value="RasGAP_dom"/>
</dbReference>
<evidence type="ECO:0000259" key="2">
    <source>
        <dbReference type="PROSITE" id="PS50018"/>
    </source>
</evidence>
<evidence type="ECO:0000313" key="5">
    <source>
        <dbReference type="Proteomes" id="UP000242146"/>
    </source>
</evidence>
<dbReference type="PROSITE" id="PS50021">
    <property type="entry name" value="CH"/>
    <property type="match status" value="1"/>
</dbReference>
<dbReference type="InterPro" id="IPR000048">
    <property type="entry name" value="IQ_motif_EF-hand-BS"/>
</dbReference>
<dbReference type="SMART" id="SM00015">
    <property type="entry name" value="IQ"/>
    <property type="match status" value="3"/>
</dbReference>
<feature type="domain" description="Calponin-homology (CH)" evidence="3">
    <location>
        <begin position="70"/>
        <end position="177"/>
    </location>
</feature>
<dbReference type="SUPFAM" id="SSF143885">
    <property type="entry name" value="RGC domain-like"/>
    <property type="match status" value="1"/>
</dbReference>
<dbReference type="Proteomes" id="UP000242146">
    <property type="component" value="Unassembled WGS sequence"/>
</dbReference>
<dbReference type="Gene3D" id="1.10.418.10">
    <property type="entry name" value="Calponin-like domain"/>
    <property type="match status" value="1"/>
</dbReference>
<keyword evidence="1" id="KW-0175">Coiled coil</keyword>
<keyword evidence="5" id="KW-1185">Reference proteome</keyword>
<dbReference type="SMART" id="SM00033">
    <property type="entry name" value="CH"/>
    <property type="match status" value="1"/>
</dbReference>
<dbReference type="InterPro" id="IPR036872">
    <property type="entry name" value="CH_dom_sf"/>
</dbReference>
<dbReference type="GO" id="GO:0051015">
    <property type="term" value="F:actin filament binding"/>
    <property type="evidence" value="ECO:0007669"/>
    <property type="project" value="TreeGrafter"/>
</dbReference>
<dbReference type="AlphaFoldDB" id="A0A1X2GE11"/>
<gene>
    <name evidence="4" type="ORF">DM01DRAFT_1307436</name>
</gene>